<evidence type="ECO:0000313" key="11">
    <source>
        <dbReference type="Proteomes" id="UP000637769"/>
    </source>
</evidence>
<dbReference type="EMBL" id="BMCH01000002">
    <property type="protein sequence ID" value="GGC25505.1"/>
    <property type="molecule type" value="Genomic_DNA"/>
</dbReference>
<evidence type="ECO:0000256" key="8">
    <source>
        <dbReference type="ARBA" id="ARBA00047340"/>
    </source>
</evidence>
<evidence type="ECO:0000313" key="10">
    <source>
        <dbReference type="EMBL" id="GGC25505.1"/>
    </source>
</evidence>
<keyword evidence="7" id="KW-0808">Transferase</keyword>
<keyword evidence="6 10" id="KW-0328">Glycosyltransferase</keyword>
<keyword evidence="5" id="KW-0169">Cobalamin biosynthesis</keyword>
<dbReference type="PANTHER" id="PTHR43463">
    <property type="entry name" value="NICOTINATE-NUCLEOTIDE--DIMETHYLBENZIMIDAZOLE PHOSPHORIBOSYLTRANSFERASE"/>
    <property type="match status" value="1"/>
</dbReference>
<dbReference type="EC" id="2.4.2.21" evidence="3 9"/>
<reference evidence="11" key="1">
    <citation type="journal article" date="2019" name="Int. J. Syst. Evol. Microbiol.">
        <title>The Global Catalogue of Microorganisms (GCM) 10K type strain sequencing project: providing services to taxonomists for standard genome sequencing and annotation.</title>
        <authorList>
            <consortium name="The Broad Institute Genomics Platform"/>
            <consortium name="The Broad Institute Genome Sequencing Center for Infectious Disease"/>
            <person name="Wu L."/>
            <person name="Ma J."/>
        </authorList>
    </citation>
    <scope>NUCLEOTIDE SEQUENCE [LARGE SCALE GENOMIC DNA]</scope>
    <source>
        <strain evidence="11">CCM 7132</strain>
    </source>
</reference>
<evidence type="ECO:0000256" key="4">
    <source>
        <dbReference type="ARBA" id="ARBA00015486"/>
    </source>
</evidence>
<evidence type="ECO:0000256" key="3">
    <source>
        <dbReference type="ARBA" id="ARBA00011991"/>
    </source>
</evidence>
<dbReference type="InterPro" id="IPR003200">
    <property type="entry name" value="Nict_dMeBzImd_PRibTrfase"/>
</dbReference>
<proteinExistence type="inferred from homology"/>
<evidence type="ECO:0000256" key="5">
    <source>
        <dbReference type="ARBA" id="ARBA00022573"/>
    </source>
</evidence>
<dbReference type="RefSeq" id="WP_188425567.1">
    <property type="nucleotide sequence ID" value="NZ_BMCH01000002.1"/>
</dbReference>
<dbReference type="InterPro" id="IPR036087">
    <property type="entry name" value="Nict_dMeBzImd_PRibTrfase_sf"/>
</dbReference>
<comment type="caution">
    <text evidence="10">The sequence shown here is derived from an EMBL/GenBank/DDBJ whole genome shotgun (WGS) entry which is preliminary data.</text>
</comment>
<dbReference type="Proteomes" id="UP000637769">
    <property type="component" value="Unassembled WGS sequence"/>
</dbReference>
<protein>
    <recommendedName>
        <fullName evidence="4 9">Nicotinate-nucleotide--dimethylbenzimidazole phosphoribosyltransferase</fullName>
        <ecNumber evidence="3 9">2.4.2.21</ecNumber>
    </recommendedName>
</protein>
<dbReference type="NCBIfam" id="TIGR03160">
    <property type="entry name" value="cobT_DBIPRT"/>
    <property type="match status" value="1"/>
</dbReference>
<dbReference type="Gene3D" id="1.10.1610.10">
    <property type="match status" value="1"/>
</dbReference>
<evidence type="ECO:0000256" key="9">
    <source>
        <dbReference type="NCBIfam" id="TIGR03160"/>
    </source>
</evidence>
<comment type="pathway">
    <text evidence="1">Nucleoside biosynthesis; alpha-ribazole biosynthesis; alpha-ribazole from 5,6-dimethylbenzimidazole: step 1/2.</text>
</comment>
<dbReference type="PANTHER" id="PTHR43463:SF1">
    <property type="entry name" value="NICOTINATE-NUCLEOTIDE--DIMETHYLBENZIMIDAZOLE PHOSPHORIBOSYLTRANSFERASE"/>
    <property type="match status" value="1"/>
</dbReference>
<sequence length="345" mass="36395">MSPFHSLDALHAACTTLPMPDKEAVSRIRAREAVLTKPAGSLGRLEELVEWFGAWRPLQIDQVDLCIFAGNHGVLAQNVSSWPADVTAAMVANFTQQGAAINQLARVADAHLHIVPISDLTPSADFTLHPALSPEDFLAAVSAGYDAVPTRCDLLALGELGVGNTTAAAALAAALFGQNGAYWAGRGAGLDEAGLARKASAIDRALALHGRNHSPLDLARLYGGWELAALMGATLAARHRRIPVLLDGFVVTAAVAPLALLDPTGLDHTRLAHQSQEQGHRELAERLGLDPLINLQLRLGEGSGAALAIPLVRAALACHNGMARFADASIDDMNERKTTKIKTDD</sequence>
<evidence type="ECO:0000256" key="6">
    <source>
        <dbReference type="ARBA" id="ARBA00022676"/>
    </source>
</evidence>
<organism evidence="10 11">
    <name type="scientific">Asaia siamensis</name>
    <dbReference type="NCBI Taxonomy" id="110479"/>
    <lineage>
        <taxon>Bacteria</taxon>
        <taxon>Pseudomonadati</taxon>
        <taxon>Pseudomonadota</taxon>
        <taxon>Alphaproteobacteria</taxon>
        <taxon>Acetobacterales</taxon>
        <taxon>Acetobacteraceae</taxon>
        <taxon>Asaia</taxon>
    </lineage>
</organism>
<dbReference type="SUPFAM" id="SSF52733">
    <property type="entry name" value="Nicotinate mononucleotide:5,6-dimethylbenzimidazole phosphoribosyltransferase (CobT)"/>
    <property type="match status" value="1"/>
</dbReference>
<dbReference type="Pfam" id="PF02277">
    <property type="entry name" value="DBI_PRT"/>
    <property type="match status" value="1"/>
</dbReference>
<evidence type="ECO:0000256" key="2">
    <source>
        <dbReference type="ARBA" id="ARBA00007110"/>
    </source>
</evidence>
<dbReference type="Gene3D" id="3.40.50.10210">
    <property type="match status" value="1"/>
</dbReference>
<dbReference type="InterPro" id="IPR023195">
    <property type="entry name" value="Nict_dMeBzImd_PRibTrfase_N"/>
</dbReference>
<evidence type="ECO:0000256" key="1">
    <source>
        <dbReference type="ARBA" id="ARBA00005049"/>
    </source>
</evidence>
<accession>A0ABQ1LMH3</accession>
<dbReference type="CDD" id="cd02439">
    <property type="entry name" value="DMB-PRT_CobT"/>
    <property type="match status" value="1"/>
</dbReference>
<dbReference type="GO" id="GO:0016757">
    <property type="term" value="F:glycosyltransferase activity"/>
    <property type="evidence" value="ECO:0007669"/>
    <property type="project" value="UniProtKB-KW"/>
</dbReference>
<evidence type="ECO:0000256" key="7">
    <source>
        <dbReference type="ARBA" id="ARBA00022679"/>
    </source>
</evidence>
<dbReference type="InterPro" id="IPR017846">
    <property type="entry name" value="Nict_dMeBzImd_PRibTrfase_bact"/>
</dbReference>
<dbReference type="NCBIfam" id="NF000996">
    <property type="entry name" value="PRK00105.1"/>
    <property type="match status" value="1"/>
</dbReference>
<keyword evidence="11" id="KW-1185">Reference proteome</keyword>
<comment type="catalytic activity">
    <reaction evidence="8">
        <text>5,6-dimethylbenzimidazole + nicotinate beta-D-ribonucleotide = alpha-ribazole 5'-phosphate + nicotinate + H(+)</text>
        <dbReference type="Rhea" id="RHEA:11196"/>
        <dbReference type="ChEBI" id="CHEBI:15378"/>
        <dbReference type="ChEBI" id="CHEBI:15890"/>
        <dbReference type="ChEBI" id="CHEBI:32544"/>
        <dbReference type="ChEBI" id="CHEBI:57502"/>
        <dbReference type="ChEBI" id="CHEBI:57918"/>
        <dbReference type="EC" id="2.4.2.21"/>
    </reaction>
</comment>
<comment type="similarity">
    <text evidence="2">Belongs to the CobT family.</text>
</comment>
<name>A0ABQ1LMH3_9PROT</name>
<gene>
    <name evidence="10" type="primary">cobT</name>
    <name evidence="10" type="ORF">GCM10007207_08630</name>
</gene>